<evidence type="ECO:0000313" key="3">
    <source>
        <dbReference type="Proteomes" id="UP001149954"/>
    </source>
</evidence>
<accession>A0A9W9XY12</accession>
<evidence type="ECO:0000256" key="1">
    <source>
        <dbReference type="SAM" id="MobiDB-lite"/>
    </source>
</evidence>
<reference evidence="2" key="2">
    <citation type="journal article" date="2023" name="IMA Fungus">
        <title>Comparative genomic study of the Penicillium genus elucidates a diverse pangenome and 15 lateral gene transfer events.</title>
        <authorList>
            <person name="Petersen C."/>
            <person name="Sorensen T."/>
            <person name="Nielsen M.R."/>
            <person name="Sondergaard T.E."/>
            <person name="Sorensen J.L."/>
            <person name="Fitzpatrick D.A."/>
            <person name="Frisvad J.C."/>
            <person name="Nielsen K.L."/>
        </authorList>
    </citation>
    <scope>NUCLEOTIDE SEQUENCE</scope>
    <source>
        <strain evidence="2">IBT 29495</strain>
    </source>
</reference>
<dbReference type="EMBL" id="JAPWDS010000003">
    <property type="protein sequence ID" value="KAJ5504630.1"/>
    <property type="molecule type" value="Genomic_DNA"/>
</dbReference>
<dbReference type="OrthoDB" id="10505681at2759"/>
<proteinExistence type="predicted"/>
<evidence type="ECO:0000313" key="2">
    <source>
        <dbReference type="EMBL" id="KAJ5504630.1"/>
    </source>
</evidence>
<comment type="caution">
    <text evidence="2">The sequence shown here is derived from an EMBL/GenBank/DDBJ whole genome shotgun (WGS) entry which is preliminary data.</text>
</comment>
<organism evidence="2 3">
    <name type="scientific">Penicillium fimorum</name>
    <dbReference type="NCBI Taxonomy" id="1882269"/>
    <lineage>
        <taxon>Eukaryota</taxon>
        <taxon>Fungi</taxon>
        <taxon>Dikarya</taxon>
        <taxon>Ascomycota</taxon>
        <taxon>Pezizomycotina</taxon>
        <taxon>Eurotiomycetes</taxon>
        <taxon>Eurotiomycetidae</taxon>
        <taxon>Eurotiales</taxon>
        <taxon>Aspergillaceae</taxon>
        <taxon>Penicillium</taxon>
    </lineage>
</organism>
<dbReference type="AlphaFoldDB" id="A0A9W9XY12"/>
<keyword evidence="3" id="KW-1185">Reference proteome</keyword>
<reference evidence="2" key="1">
    <citation type="submission" date="2022-12" db="EMBL/GenBank/DDBJ databases">
        <authorList>
            <person name="Petersen C."/>
        </authorList>
    </citation>
    <scope>NUCLEOTIDE SEQUENCE</scope>
    <source>
        <strain evidence="2">IBT 29495</strain>
    </source>
</reference>
<name>A0A9W9XY12_9EURO</name>
<feature type="compositionally biased region" description="Basic and acidic residues" evidence="1">
    <location>
        <begin position="21"/>
        <end position="34"/>
    </location>
</feature>
<sequence length="116" mass="12132">MEGEKGGMGVGKKRITVERRTAGYIDGGRRETGGARRQIQIGASVGRQTRCGRAKPKVDGRDPQSGGGPKALTPKDGGAETGGGPANRNSTGPSPGLNRGPRAILLWVNPKRESYH</sequence>
<gene>
    <name evidence="2" type="ORF">N7463_007504</name>
</gene>
<protein>
    <submittedName>
        <fullName evidence="2">Uncharacterized protein</fullName>
    </submittedName>
</protein>
<feature type="region of interest" description="Disordered" evidence="1">
    <location>
        <begin position="21"/>
        <end position="116"/>
    </location>
</feature>
<dbReference type="Proteomes" id="UP001149954">
    <property type="component" value="Unassembled WGS sequence"/>
</dbReference>